<proteinExistence type="predicted"/>
<evidence type="ECO:0000313" key="3">
    <source>
        <dbReference type="Proteomes" id="UP000467700"/>
    </source>
</evidence>
<feature type="compositionally biased region" description="Basic and acidic residues" evidence="1">
    <location>
        <begin position="60"/>
        <end position="70"/>
    </location>
</feature>
<keyword evidence="3" id="KW-1185">Reference proteome</keyword>
<feature type="compositionally biased region" description="Acidic residues" evidence="1">
    <location>
        <begin position="71"/>
        <end position="89"/>
    </location>
</feature>
<evidence type="ECO:0000256" key="1">
    <source>
        <dbReference type="SAM" id="MobiDB-lite"/>
    </source>
</evidence>
<feature type="region of interest" description="Disordered" evidence="1">
    <location>
        <begin position="1"/>
        <end position="121"/>
    </location>
</feature>
<dbReference type="OrthoDB" id="10463346at2759"/>
<comment type="caution">
    <text evidence="2">The sequence shown here is derived from an EMBL/GenBank/DDBJ whole genome shotgun (WGS) entry which is preliminary data.</text>
</comment>
<accession>A0A8S0XSC1</accession>
<feature type="compositionally biased region" description="Polar residues" evidence="1">
    <location>
        <begin position="13"/>
        <end position="33"/>
    </location>
</feature>
<gene>
    <name evidence="2" type="ORF">AAE3_LOCUS12471</name>
</gene>
<reference evidence="2 3" key="1">
    <citation type="submission" date="2020-01" db="EMBL/GenBank/DDBJ databases">
        <authorList>
            <person name="Gupta K D."/>
        </authorList>
    </citation>
    <scope>NUCLEOTIDE SEQUENCE [LARGE SCALE GENOMIC DNA]</scope>
</reference>
<feature type="compositionally biased region" description="Gly residues" evidence="1">
    <location>
        <begin position="108"/>
        <end position="121"/>
    </location>
</feature>
<dbReference type="EMBL" id="CACVBS010000087">
    <property type="protein sequence ID" value="CAA7270223.1"/>
    <property type="molecule type" value="Genomic_DNA"/>
</dbReference>
<name>A0A8S0XSC1_CYCAE</name>
<dbReference type="AlphaFoldDB" id="A0A8S0XSC1"/>
<sequence length="121" mass="12802">MAMPTANPHHPQQPVTMSSSIPSNENNLESQVQDKPAAAVIDTVEEVAPDKHPAQIPELVADKKHDVIDKSDEDATGSEGNDEDSDDDAFPVWKHGLPRGKISSNVKGGNGTKGGSGGIRR</sequence>
<dbReference type="Proteomes" id="UP000467700">
    <property type="component" value="Unassembled WGS sequence"/>
</dbReference>
<evidence type="ECO:0000313" key="2">
    <source>
        <dbReference type="EMBL" id="CAA7270223.1"/>
    </source>
</evidence>
<organism evidence="2 3">
    <name type="scientific">Cyclocybe aegerita</name>
    <name type="common">Black poplar mushroom</name>
    <name type="synonym">Agrocybe aegerita</name>
    <dbReference type="NCBI Taxonomy" id="1973307"/>
    <lineage>
        <taxon>Eukaryota</taxon>
        <taxon>Fungi</taxon>
        <taxon>Dikarya</taxon>
        <taxon>Basidiomycota</taxon>
        <taxon>Agaricomycotina</taxon>
        <taxon>Agaricomycetes</taxon>
        <taxon>Agaricomycetidae</taxon>
        <taxon>Agaricales</taxon>
        <taxon>Agaricineae</taxon>
        <taxon>Bolbitiaceae</taxon>
        <taxon>Cyclocybe</taxon>
    </lineage>
</organism>
<protein>
    <submittedName>
        <fullName evidence="2">Uncharacterized protein</fullName>
    </submittedName>
</protein>